<dbReference type="PROSITE" id="PS00237">
    <property type="entry name" value="G_PROTEIN_RECEP_F1_1"/>
    <property type="match status" value="1"/>
</dbReference>
<comment type="function">
    <text evidence="1">Putative odorant or sperm cell receptor.</text>
</comment>
<name>A0ABM2EBH1_EQUPR</name>
<comment type="subcellular location">
    <subcellularLocation>
        <location evidence="2 12">Cell membrane</location>
        <topology evidence="2 12">Multi-pass membrane protein</topology>
    </subcellularLocation>
</comment>
<dbReference type="InterPro" id="IPR017452">
    <property type="entry name" value="GPCR_Rhodpsn_7TM"/>
</dbReference>
<protein>
    <recommendedName>
        <fullName evidence="12">Olfactory receptor</fullName>
    </recommendedName>
</protein>
<feature type="transmembrane region" description="Helical" evidence="12">
    <location>
        <begin position="257"/>
        <end position="276"/>
    </location>
</feature>
<accession>A0ABM2EBH1</accession>
<evidence type="ECO:0000256" key="11">
    <source>
        <dbReference type="RuleBase" id="RU000688"/>
    </source>
</evidence>
<evidence type="ECO:0000256" key="5">
    <source>
        <dbReference type="ARBA" id="ARBA00022692"/>
    </source>
</evidence>
<keyword evidence="5 11" id="KW-0812">Transmembrane</keyword>
<feature type="transmembrane region" description="Helical" evidence="12">
    <location>
        <begin position="214"/>
        <end position="237"/>
    </location>
</feature>
<evidence type="ECO:0000256" key="1">
    <source>
        <dbReference type="ARBA" id="ARBA00003929"/>
    </source>
</evidence>
<sequence length="329" mass="37695">MQPKNLSPQRENNLKITEINCTIMMEFVLLGFSDIPKFHWVLFGIFLVIYIIILLGNGIIILITRIDFSLQTPMYFFLSNFSFLEICYVSVTIPKMLMDLWTQKGVISFFACATQMCFFLMLGATECFLLAMMAYDRYVAICNPLHYPLVMNHKVCVQLVVASWMSGLPVQIGQTCQIFSLPFCGSNQINHFFCDIPPLLKLACGDIFVNKMMVYIFAVLFVTVPFMLILGYYIRIISTILKLPSSTGWTKAFSTCSSHLIVVVLFYGSATITYLKPKSNQYEGMDKLLSLFYAVLTPMFNPMIYSLRNKDVKEALRKFLPKFSALWDI</sequence>
<evidence type="ECO:0000259" key="13">
    <source>
        <dbReference type="PROSITE" id="PS50262"/>
    </source>
</evidence>
<dbReference type="InterPro" id="IPR000725">
    <property type="entry name" value="Olfact_rcpt"/>
</dbReference>
<evidence type="ECO:0000256" key="4">
    <source>
        <dbReference type="ARBA" id="ARBA00022606"/>
    </source>
</evidence>
<dbReference type="InterPro" id="IPR000276">
    <property type="entry name" value="GPCR_Rhodpsn"/>
</dbReference>
<evidence type="ECO:0000256" key="12">
    <source>
        <dbReference type="RuleBase" id="RU363047"/>
    </source>
</evidence>
<dbReference type="PRINTS" id="PR00237">
    <property type="entry name" value="GPCRRHODOPSN"/>
</dbReference>
<feature type="transmembrane region" description="Helical" evidence="12">
    <location>
        <begin position="288"/>
        <end position="307"/>
    </location>
</feature>
<keyword evidence="6 12" id="KW-0552">Olfaction</keyword>
<evidence type="ECO:0000313" key="15">
    <source>
        <dbReference type="RefSeq" id="XP_008507851.2"/>
    </source>
</evidence>
<dbReference type="SUPFAM" id="SSF81321">
    <property type="entry name" value="Family A G protein-coupled receptor-like"/>
    <property type="match status" value="1"/>
</dbReference>
<evidence type="ECO:0000256" key="3">
    <source>
        <dbReference type="ARBA" id="ARBA00022475"/>
    </source>
</evidence>
<keyword evidence="10 11" id="KW-0807">Transducer</keyword>
<feature type="domain" description="G-protein coupled receptors family 1 profile" evidence="13">
    <location>
        <begin position="56"/>
        <end position="305"/>
    </location>
</feature>
<keyword evidence="7 12" id="KW-1133">Transmembrane helix</keyword>
<evidence type="ECO:0000256" key="2">
    <source>
        <dbReference type="ARBA" id="ARBA00004651"/>
    </source>
</evidence>
<reference evidence="15" key="1">
    <citation type="submission" date="2025-08" db="UniProtKB">
        <authorList>
            <consortium name="RefSeq"/>
        </authorList>
    </citation>
    <scope>IDENTIFICATION</scope>
    <source>
        <tissue evidence="15">Blood</tissue>
    </source>
</reference>
<keyword evidence="4 12" id="KW-0716">Sensory transduction</keyword>
<organism evidence="14 15">
    <name type="scientific">Equus przewalskii</name>
    <name type="common">Przewalski's horse</name>
    <name type="synonym">Equus caballus przewalskii</name>
    <dbReference type="NCBI Taxonomy" id="9798"/>
    <lineage>
        <taxon>Eukaryota</taxon>
        <taxon>Metazoa</taxon>
        <taxon>Chordata</taxon>
        <taxon>Craniata</taxon>
        <taxon>Vertebrata</taxon>
        <taxon>Euteleostomi</taxon>
        <taxon>Mammalia</taxon>
        <taxon>Eutheria</taxon>
        <taxon>Laurasiatheria</taxon>
        <taxon>Perissodactyla</taxon>
        <taxon>Equidae</taxon>
        <taxon>Equus</taxon>
    </lineage>
</organism>
<evidence type="ECO:0000313" key="14">
    <source>
        <dbReference type="Proteomes" id="UP001652662"/>
    </source>
</evidence>
<dbReference type="PANTHER" id="PTHR26453">
    <property type="entry name" value="OLFACTORY RECEPTOR"/>
    <property type="match status" value="1"/>
</dbReference>
<dbReference type="GeneID" id="103542700"/>
<evidence type="ECO:0000256" key="9">
    <source>
        <dbReference type="ARBA" id="ARBA00023136"/>
    </source>
</evidence>
<keyword evidence="11" id="KW-0675">Receptor</keyword>
<dbReference type="CDD" id="cd15225">
    <property type="entry name" value="7tmA_OR10A-like"/>
    <property type="match status" value="1"/>
</dbReference>
<dbReference type="PROSITE" id="PS50262">
    <property type="entry name" value="G_PROTEIN_RECEP_F1_2"/>
    <property type="match status" value="1"/>
</dbReference>
<feature type="transmembrane region" description="Helical" evidence="12">
    <location>
        <begin position="38"/>
        <end position="63"/>
    </location>
</feature>
<dbReference type="Proteomes" id="UP001652662">
    <property type="component" value="Chromosome 11"/>
</dbReference>
<feature type="transmembrane region" description="Helical" evidence="12">
    <location>
        <begin position="106"/>
        <end position="131"/>
    </location>
</feature>
<feature type="transmembrane region" description="Helical" evidence="12">
    <location>
        <begin position="75"/>
        <end position="94"/>
    </location>
</feature>
<keyword evidence="3 12" id="KW-1003">Cell membrane</keyword>
<keyword evidence="8 11" id="KW-0297">G-protein coupled receptor</keyword>
<keyword evidence="9 12" id="KW-0472">Membrane</keyword>
<comment type="similarity">
    <text evidence="11">Belongs to the G-protein coupled receptor 1 family.</text>
</comment>
<gene>
    <name evidence="15" type="primary">LOC103542700</name>
</gene>
<dbReference type="RefSeq" id="XP_008507851.2">
    <property type="nucleotide sequence ID" value="XM_008509629.2"/>
</dbReference>
<proteinExistence type="inferred from homology"/>
<evidence type="ECO:0000256" key="10">
    <source>
        <dbReference type="ARBA" id="ARBA00023224"/>
    </source>
</evidence>
<dbReference type="Gene3D" id="1.20.1070.10">
    <property type="entry name" value="Rhodopsin 7-helix transmembrane proteins"/>
    <property type="match status" value="1"/>
</dbReference>
<evidence type="ECO:0000256" key="7">
    <source>
        <dbReference type="ARBA" id="ARBA00022989"/>
    </source>
</evidence>
<keyword evidence="14" id="KW-1185">Reference proteome</keyword>
<evidence type="ECO:0000256" key="8">
    <source>
        <dbReference type="ARBA" id="ARBA00023040"/>
    </source>
</evidence>
<dbReference type="Pfam" id="PF13853">
    <property type="entry name" value="7tm_4"/>
    <property type="match status" value="1"/>
</dbReference>
<evidence type="ECO:0000256" key="6">
    <source>
        <dbReference type="ARBA" id="ARBA00022725"/>
    </source>
</evidence>
<dbReference type="PRINTS" id="PR00245">
    <property type="entry name" value="OLFACTORYR"/>
</dbReference>